<comment type="similarity">
    <text evidence="2">Belongs to the COG1 family.</text>
</comment>
<evidence type="ECO:0000256" key="8">
    <source>
        <dbReference type="SAM" id="MobiDB-lite"/>
    </source>
</evidence>
<dbReference type="PANTHER" id="PTHR31658">
    <property type="entry name" value="CONSERVED OLIGOMERIC GOLGI COMPLEX SUBUNIT 1"/>
    <property type="match status" value="1"/>
</dbReference>
<keyword evidence="6" id="KW-0333">Golgi apparatus</keyword>
<dbReference type="EMBL" id="JAJGCB010000004">
    <property type="protein sequence ID" value="KAJ8992848.1"/>
    <property type="molecule type" value="Genomic_DNA"/>
</dbReference>
<evidence type="ECO:0000256" key="4">
    <source>
        <dbReference type="ARBA" id="ARBA00022448"/>
    </source>
</evidence>
<dbReference type="GO" id="GO:0017119">
    <property type="term" value="C:Golgi transport complex"/>
    <property type="evidence" value="ECO:0007669"/>
    <property type="project" value="InterPro"/>
</dbReference>
<dbReference type="PANTHER" id="PTHR31658:SF0">
    <property type="entry name" value="CONSERVED OLIGOMERIC GOLGI COMPLEX SUBUNIT 1"/>
    <property type="match status" value="1"/>
</dbReference>
<evidence type="ECO:0000256" key="6">
    <source>
        <dbReference type="ARBA" id="ARBA00023034"/>
    </source>
</evidence>
<gene>
    <name evidence="9" type="ORF">HRR80_002893</name>
</gene>
<proteinExistence type="inferred from homology"/>
<evidence type="ECO:0000256" key="2">
    <source>
        <dbReference type="ARBA" id="ARBA00006653"/>
    </source>
</evidence>
<organism evidence="9 10">
    <name type="scientific">Exophiala dermatitidis</name>
    <name type="common">Black yeast-like fungus</name>
    <name type="synonym">Wangiella dermatitidis</name>
    <dbReference type="NCBI Taxonomy" id="5970"/>
    <lineage>
        <taxon>Eukaryota</taxon>
        <taxon>Fungi</taxon>
        <taxon>Dikarya</taxon>
        <taxon>Ascomycota</taxon>
        <taxon>Pezizomycotina</taxon>
        <taxon>Eurotiomycetes</taxon>
        <taxon>Chaetothyriomycetidae</taxon>
        <taxon>Chaetothyriales</taxon>
        <taxon>Herpotrichiellaceae</taxon>
        <taxon>Exophiala</taxon>
    </lineage>
</organism>
<dbReference type="GO" id="GO:0000139">
    <property type="term" value="C:Golgi membrane"/>
    <property type="evidence" value="ECO:0007669"/>
    <property type="project" value="UniProtKB-SubCell"/>
</dbReference>
<dbReference type="Pfam" id="PF08700">
    <property type="entry name" value="VPS51_Exo84_N"/>
    <property type="match status" value="1"/>
</dbReference>
<evidence type="ECO:0000313" key="9">
    <source>
        <dbReference type="EMBL" id="KAJ8992848.1"/>
    </source>
</evidence>
<dbReference type="GO" id="GO:0006891">
    <property type="term" value="P:intra-Golgi vesicle-mediated transport"/>
    <property type="evidence" value="ECO:0007669"/>
    <property type="project" value="InterPro"/>
</dbReference>
<comment type="subcellular location">
    <subcellularLocation>
        <location evidence="1">Golgi apparatus membrane</location>
        <topology evidence="1">Peripheral membrane protein</topology>
    </subcellularLocation>
</comment>
<comment type="caution">
    <text evidence="9">The sequence shown here is derived from an EMBL/GenBank/DDBJ whole genome shotgun (WGS) entry which is preliminary data.</text>
</comment>
<evidence type="ECO:0000256" key="7">
    <source>
        <dbReference type="ARBA" id="ARBA00023136"/>
    </source>
</evidence>
<reference evidence="9" key="1">
    <citation type="submission" date="2023-01" db="EMBL/GenBank/DDBJ databases">
        <title>Exophiala dermititidis isolated from Cystic Fibrosis Patient.</title>
        <authorList>
            <person name="Kurbessoian T."/>
            <person name="Crocker A."/>
            <person name="Murante D."/>
            <person name="Hogan D.A."/>
            <person name="Stajich J.E."/>
        </authorList>
    </citation>
    <scope>NUCLEOTIDE SEQUENCE</scope>
    <source>
        <strain evidence="9">Ex8</strain>
    </source>
</reference>
<dbReference type="AlphaFoldDB" id="A0AAN6IWN7"/>
<evidence type="ECO:0000256" key="3">
    <source>
        <dbReference type="ARBA" id="ARBA00020978"/>
    </source>
</evidence>
<keyword evidence="7" id="KW-0472">Membrane</keyword>
<dbReference type="InterPro" id="IPR033370">
    <property type="entry name" value="COG1"/>
</dbReference>
<evidence type="ECO:0000256" key="1">
    <source>
        <dbReference type="ARBA" id="ARBA00004395"/>
    </source>
</evidence>
<feature type="region of interest" description="Disordered" evidence="8">
    <location>
        <begin position="597"/>
        <end position="640"/>
    </location>
</feature>
<keyword evidence="5" id="KW-0653">Protein transport</keyword>
<dbReference type="Proteomes" id="UP001161757">
    <property type="component" value="Unassembled WGS sequence"/>
</dbReference>
<evidence type="ECO:0000256" key="5">
    <source>
        <dbReference type="ARBA" id="ARBA00022927"/>
    </source>
</evidence>
<accession>A0AAN6IWN7</accession>
<name>A0AAN6IWN7_EXODE</name>
<evidence type="ECO:0000313" key="10">
    <source>
        <dbReference type="Proteomes" id="UP001161757"/>
    </source>
</evidence>
<keyword evidence="4" id="KW-0813">Transport</keyword>
<sequence>MTSDAVITTWQQAFEENRVPQIRAIEKNLRARAARNKEKLRNTVGGSYRELLATAEAIVSLQAKAKVAEEHLASISHNCRPPQQDVSPRPPSADKVALAQMRLLQRCCTTSATALRTRDLLQCAQLVVISRLLLKSLGDQQEGLNLASSLELLRNKIAMLRRQLLRQVDSKLVNPVSSRSDLVEALCSYCLVTSVSAEDALSHCRQLRLDKLRRWLSQSADRTIICQALRYQLASLQTFKSVAGRPLTDAMNGLQKRPILDGPALKDLETLDLDRTWPLLPKEIKTFVPYFKRSVSTPDATQAALETWSQEASHLLSGAMDGYLSSVKDMTAVLELRKELYTTLLPSYFSTPAGMDIIQEIRWSLNQRLSGICQAKGLQLTELTRRLVEGVTTSTANKPKLLWDDELVQADLGNTGVSRSGSRFIKQVKNRHAGLNLVLAKASKRMDAWISSANATRDEINQLPKIRWRDIIEEPEEEDDQEDQAAALVRELCETDPESYTKALRESLHEALEDYEKNMIQTASTIINDGEISNPPSDGNINIIQAVTLLRSIRMSLASLHQAFPGESQKLLVSLDNIITDLNRVIANEVARQLSQALQRKRRGATTSGNGNGNSNSSNRPKPKLNTSAPSHLPDGMPSPTAFSTLRTLCKIMLDLGGTDLWSPPAAMMVKDAVRHQIFETDDAGKTKSLYTVTEFDEAYLGAALSDNTNKAPNQVEADSKAMDTKTSQKAAAVDYWTRTKLLFGLLA</sequence>
<dbReference type="GO" id="GO:0015031">
    <property type="term" value="P:protein transport"/>
    <property type="evidence" value="ECO:0007669"/>
    <property type="project" value="UniProtKB-KW"/>
</dbReference>
<protein>
    <recommendedName>
        <fullName evidence="3">Conserved oligomeric Golgi complex subunit 1</fullName>
    </recommendedName>
</protein>